<keyword evidence="2" id="KW-0560">Oxidoreductase</keyword>
<accession>A0A4R5AS40</accession>
<dbReference type="InterPro" id="IPR029068">
    <property type="entry name" value="Glyas_Bleomycin-R_OHBP_Dase"/>
</dbReference>
<sequence>MASKIFLNLAIKDLKKSIDFFTTLGFSFNPQFTDEHATCMIIGENIFVMLVTEQRFKDFTKKEICNAHKNTEVLIAIDVDSREKVDEMVNTAEDAGGSIYMEPQDHGWMYGHSFADLDGHQWEIMFMDENAIPQ</sequence>
<evidence type="ECO:0000313" key="3">
    <source>
        <dbReference type="Proteomes" id="UP000295278"/>
    </source>
</evidence>
<dbReference type="Proteomes" id="UP000295278">
    <property type="component" value="Unassembled WGS sequence"/>
</dbReference>
<dbReference type="GO" id="GO:0051213">
    <property type="term" value="F:dioxygenase activity"/>
    <property type="evidence" value="ECO:0007669"/>
    <property type="project" value="UniProtKB-KW"/>
</dbReference>
<keyword evidence="3" id="KW-1185">Reference proteome</keyword>
<dbReference type="EMBL" id="SMFM01000008">
    <property type="protein sequence ID" value="TDD74730.1"/>
    <property type="molecule type" value="Genomic_DNA"/>
</dbReference>
<gene>
    <name evidence="2" type="ORF">E0F89_14615</name>
</gene>
<comment type="caution">
    <text evidence="2">The sequence shown here is derived from an EMBL/GenBank/DDBJ whole genome shotgun (WGS) entry which is preliminary data.</text>
</comment>
<dbReference type="SUPFAM" id="SSF54593">
    <property type="entry name" value="Glyoxalase/Bleomycin resistance protein/Dihydroxybiphenyl dioxygenase"/>
    <property type="match status" value="1"/>
</dbReference>
<proteinExistence type="predicted"/>
<name>A0A4R5AS40_9FLAO</name>
<dbReference type="Gene3D" id="3.10.180.10">
    <property type="entry name" value="2,3-Dihydroxybiphenyl 1,2-Dioxygenase, domain 1"/>
    <property type="match status" value="1"/>
</dbReference>
<protein>
    <submittedName>
        <fullName evidence="2">Glyoxalase/bleomycin resistance/extradiol dioxygenase family protein</fullName>
    </submittedName>
</protein>
<dbReference type="PROSITE" id="PS51819">
    <property type="entry name" value="VOC"/>
    <property type="match status" value="1"/>
</dbReference>
<organism evidence="2 3">
    <name type="scientific">Flavobacterium caseinilyticum</name>
    <dbReference type="NCBI Taxonomy" id="2541732"/>
    <lineage>
        <taxon>Bacteria</taxon>
        <taxon>Pseudomonadati</taxon>
        <taxon>Bacteroidota</taxon>
        <taxon>Flavobacteriia</taxon>
        <taxon>Flavobacteriales</taxon>
        <taxon>Flavobacteriaceae</taxon>
        <taxon>Flavobacterium</taxon>
    </lineage>
</organism>
<evidence type="ECO:0000259" key="1">
    <source>
        <dbReference type="PROSITE" id="PS51819"/>
    </source>
</evidence>
<dbReference type="RefSeq" id="WP_131910516.1">
    <property type="nucleotide sequence ID" value="NZ_SMFM01000008.1"/>
</dbReference>
<feature type="domain" description="VOC" evidence="1">
    <location>
        <begin position="3"/>
        <end position="127"/>
    </location>
</feature>
<evidence type="ECO:0000313" key="2">
    <source>
        <dbReference type="EMBL" id="TDD74730.1"/>
    </source>
</evidence>
<dbReference type="Pfam" id="PF00903">
    <property type="entry name" value="Glyoxalase"/>
    <property type="match status" value="1"/>
</dbReference>
<dbReference type="AlphaFoldDB" id="A0A4R5AS40"/>
<keyword evidence="2" id="KW-0223">Dioxygenase</keyword>
<dbReference type="InterPro" id="IPR037523">
    <property type="entry name" value="VOC_core"/>
</dbReference>
<reference evidence="2 3" key="1">
    <citation type="submission" date="2019-03" db="EMBL/GenBank/DDBJ databases">
        <title>Flavobacterium AT-3-2 sp. nov., isolated from arctic soil.</title>
        <authorList>
            <person name="Chaudhary D.K."/>
        </authorList>
    </citation>
    <scope>NUCLEOTIDE SEQUENCE [LARGE SCALE GENOMIC DNA]</scope>
    <source>
        <strain evidence="2 3">AT-3-2</strain>
    </source>
</reference>
<dbReference type="OrthoDB" id="9798430at2"/>
<dbReference type="PANTHER" id="PTHR36503:SF2">
    <property type="entry name" value="BLR2408 PROTEIN"/>
    <property type="match status" value="1"/>
</dbReference>
<dbReference type="PANTHER" id="PTHR36503">
    <property type="entry name" value="BLR2520 PROTEIN"/>
    <property type="match status" value="1"/>
</dbReference>
<dbReference type="InterPro" id="IPR004360">
    <property type="entry name" value="Glyas_Fos-R_dOase_dom"/>
</dbReference>